<keyword evidence="3" id="KW-1185">Reference proteome</keyword>
<feature type="region of interest" description="Disordered" evidence="1">
    <location>
        <begin position="98"/>
        <end position="166"/>
    </location>
</feature>
<evidence type="ECO:0000313" key="3">
    <source>
        <dbReference type="Proteomes" id="UP001516400"/>
    </source>
</evidence>
<evidence type="ECO:0000256" key="1">
    <source>
        <dbReference type="SAM" id="MobiDB-lite"/>
    </source>
</evidence>
<comment type="caution">
    <text evidence="2">The sequence shown here is derived from an EMBL/GenBank/DDBJ whole genome shotgun (WGS) entry which is preliminary data.</text>
</comment>
<protein>
    <submittedName>
        <fullName evidence="2">Uncharacterized protein</fullName>
    </submittedName>
</protein>
<dbReference type="Proteomes" id="UP001516400">
    <property type="component" value="Unassembled WGS sequence"/>
</dbReference>
<evidence type="ECO:0000313" key="2">
    <source>
        <dbReference type="EMBL" id="KAL3273525.1"/>
    </source>
</evidence>
<dbReference type="EMBL" id="JABFTP020000062">
    <property type="protein sequence ID" value="KAL3273525.1"/>
    <property type="molecule type" value="Genomic_DNA"/>
</dbReference>
<sequence>MEKTVKGLEVTRIYPLNPHIFDDEDILTADPIVEAASRQISQSGPTTVTINFRLAQRNYVSYSLGQADQNSFDMFAEETAYSIPLTANYNAEKNVVEKNVEEKKQATGKSAKRNSSEGSGDEDNIKNKTKKVRQGKKKGKLMSKKCMDSSSEDSMDDVPLTQLCIDDEDDDIENRDICAVWS</sequence>
<gene>
    <name evidence="2" type="ORF">HHI36_014965</name>
</gene>
<feature type="compositionally biased region" description="Basic residues" evidence="1">
    <location>
        <begin position="127"/>
        <end position="143"/>
    </location>
</feature>
<proteinExistence type="predicted"/>
<dbReference type="AlphaFoldDB" id="A0ABD2N450"/>
<organism evidence="2 3">
    <name type="scientific">Cryptolaemus montrouzieri</name>
    <dbReference type="NCBI Taxonomy" id="559131"/>
    <lineage>
        <taxon>Eukaryota</taxon>
        <taxon>Metazoa</taxon>
        <taxon>Ecdysozoa</taxon>
        <taxon>Arthropoda</taxon>
        <taxon>Hexapoda</taxon>
        <taxon>Insecta</taxon>
        <taxon>Pterygota</taxon>
        <taxon>Neoptera</taxon>
        <taxon>Endopterygota</taxon>
        <taxon>Coleoptera</taxon>
        <taxon>Polyphaga</taxon>
        <taxon>Cucujiformia</taxon>
        <taxon>Coccinelloidea</taxon>
        <taxon>Coccinellidae</taxon>
        <taxon>Scymninae</taxon>
        <taxon>Scymnini</taxon>
        <taxon>Cryptolaemus</taxon>
    </lineage>
</organism>
<name>A0ABD2N450_9CUCU</name>
<accession>A0ABD2N450</accession>
<reference evidence="2 3" key="1">
    <citation type="journal article" date="2021" name="BMC Biol.">
        <title>Horizontally acquired antibacterial genes associated with adaptive radiation of ladybird beetles.</title>
        <authorList>
            <person name="Li H.S."/>
            <person name="Tang X.F."/>
            <person name="Huang Y.H."/>
            <person name="Xu Z.Y."/>
            <person name="Chen M.L."/>
            <person name="Du X.Y."/>
            <person name="Qiu B.Y."/>
            <person name="Chen P.T."/>
            <person name="Zhang W."/>
            <person name="Slipinski A."/>
            <person name="Escalona H.E."/>
            <person name="Waterhouse R.M."/>
            <person name="Zwick A."/>
            <person name="Pang H."/>
        </authorList>
    </citation>
    <scope>NUCLEOTIDE SEQUENCE [LARGE SCALE GENOMIC DNA]</scope>
    <source>
        <strain evidence="2">SYSU2018</strain>
    </source>
</reference>